<accession>A0ABU0VVN7</accession>
<feature type="chain" id="PRO_5047414558" description="Porin" evidence="1">
    <location>
        <begin position="23"/>
        <end position="278"/>
    </location>
</feature>
<evidence type="ECO:0000256" key="1">
    <source>
        <dbReference type="SAM" id="SignalP"/>
    </source>
</evidence>
<sequence length="278" mass="29946">MKLTSTFLSSLVVFGAASSVQAQDWASSVETGFFATDRFSDDTDIGEAPFYGVYIAADTTRDFGALKFSLDARLELMSDKGIDDVYQTGPLHTGVIGAHLGRQLGATYLGGYAAFGLFDGYDSEDPMKGYTIGVEAEHQLVSGISLFGQVGYAEAIGDEYDNEFKGTSARIGVAGDLNSAVSYQLAAEYAYSADCFEDCGDQWGRYTAVSLEVSYDLSEKMELVGVARHAKITANRENKAEETNLYVGVRIPFGATKRNNLTTPMGAFQGAGWMQPLD</sequence>
<evidence type="ECO:0000313" key="2">
    <source>
        <dbReference type="EMBL" id="MDQ2065816.1"/>
    </source>
</evidence>
<feature type="signal peptide" evidence="1">
    <location>
        <begin position="1"/>
        <end position="22"/>
    </location>
</feature>
<keyword evidence="3" id="KW-1185">Reference proteome</keyword>
<dbReference type="SUPFAM" id="SSF56935">
    <property type="entry name" value="Porins"/>
    <property type="match status" value="1"/>
</dbReference>
<gene>
    <name evidence="2" type="ORF">Q9295_05495</name>
</gene>
<evidence type="ECO:0000313" key="3">
    <source>
        <dbReference type="Proteomes" id="UP001239680"/>
    </source>
</evidence>
<comment type="caution">
    <text evidence="2">The sequence shown here is derived from an EMBL/GenBank/DDBJ whole genome shotgun (WGS) entry which is preliminary data.</text>
</comment>
<reference evidence="2 3" key="1">
    <citation type="submission" date="2023-08" db="EMBL/GenBank/DDBJ databases">
        <title>Characterization of two Paracoccaceae strains isolated from Phycosphere and proposal of Xinfangfangia lacusdiani sp. nov.</title>
        <authorList>
            <person name="Deng Y."/>
            <person name="Zhang Y.Q."/>
        </authorList>
    </citation>
    <scope>NUCLEOTIDE SEQUENCE [LARGE SCALE GENOMIC DNA]</scope>
    <source>
        <strain evidence="2 3">CPCC 101601</strain>
    </source>
</reference>
<organism evidence="2 3">
    <name type="scientific">Pseudogemmobacter lacusdianii</name>
    <dbReference type="NCBI Taxonomy" id="3069608"/>
    <lineage>
        <taxon>Bacteria</taxon>
        <taxon>Pseudomonadati</taxon>
        <taxon>Pseudomonadota</taxon>
        <taxon>Alphaproteobacteria</taxon>
        <taxon>Rhodobacterales</taxon>
        <taxon>Paracoccaceae</taxon>
        <taxon>Pseudogemmobacter</taxon>
    </lineage>
</organism>
<dbReference type="Gene3D" id="2.40.160.10">
    <property type="entry name" value="Porin"/>
    <property type="match status" value="1"/>
</dbReference>
<dbReference type="RefSeq" id="WP_306679503.1">
    <property type="nucleotide sequence ID" value="NZ_JAVDBT010000004.1"/>
</dbReference>
<evidence type="ECO:0008006" key="4">
    <source>
        <dbReference type="Google" id="ProtNLM"/>
    </source>
</evidence>
<dbReference type="EMBL" id="JAVDBT010000004">
    <property type="protein sequence ID" value="MDQ2065816.1"/>
    <property type="molecule type" value="Genomic_DNA"/>
</dbReference>
<proteinExistence type="predicted"/>
<dbReference type="Proteomes" id="UP001239680">
    <property type="component" value="Unassembled WGS sequence"/>
</dbReference>
<keyword evidence="1" id="KW-0732">Signal</keyword>
<name>A0ABU0VVN7_9RHOB</name>
<protein>
    <recommendedName>
        <fullName evidence="4">Porin</fullName>
    </recommendedName>
</protein>
<dbReference type="InterPro" id="IPR023614">
    <property type="entry name" value="Porin_dom_sf"/>
</dbReference>